<comment type="catalytic activity">
    <reaction evidence="7 8">
        <text>CMP + ATP = CDP + ADP</text>
        <dbReference type="Rhea" id="RHEA:11600"/>
        <dbReference type="ChEBI" id="CHEBI:30616"/>
        <dbReference type="ChEBI" id="CHEBI:58069"/>
        <dbReference type="ChEBI" id="CHEBI:60377"/>
        <dbReference type="ChEBI" id="CHEBI:456216"/>
        <dbReference type="EC" id="2.7.4.25"/>
    </reaction>
</comment>
<accession>A0A7T0C0Z9</accession>
<protein>
    <recommendedName>
        <fullName evidence="8">Cytidylate kinase</fullName>
        <shortName evidence="8">CK</shortName>
        <ecNumber evidence="8">2.7.4.25</ecNumber>
    </recommendedName>
    <alternativeName>
        <fullName evidence="8">Cytidine monophosphate kinase</fullName>
        <shortName evidence="8">CMP kinase</shortName>
    </alternativeName>
</protein>
<dbReference type="EMBL" id="CP048620">
    <property type="protein sequence ID" value="QPJ64513.1"/>
    <property type="molecule type" value="Genomic_DNA"/>
</dbReference>
<evidence type="ECO:0000256" key="7">
    <source>
        <dbReference type="ARBA" id="ARBA00048478"/>
    </source>
</evidence>
<dbReference type="GO" id="GO:0015949">
    <property type="term" value="P:nucleobase-containing small molecule interconversion"/>
    <property type="evidence" value="ECO:0007669"/>
    <property type="project" value="TreeGrafter"/>
</dbReference>
<dbReference type="InterPro" id="IPR027417">
    <property type="entry name" value="P-loop_NTPase"/>
</dbReference>
<evidence type="ECO:0000313" key="10">
    <source>
        <dbReference type="EMBL" id="QPJ64513.1"/>
    </source>
</evidence>
<dbReference type="KEGG" id="nva:G3M78_03510"/>
<keyword evidence="4 8" id="KW-0418">Kinase</keyword>
<organism evidence="10 11">
    <name type="scientific">Candidatus Nitrohelix vancouverensis</name>
    <dbReference type="NCBI Taxonomy" id="2705534"/>
    <lineage>
        <taxon>Bacteria</taxon>
        <taxon>Pseudomonadati</taxon>
        <taxon>Nitrospinota/Tectimicrobiota group</taxon>
        <taxon>Nitrospinota</taxon>
        <taxon>Nitrospinia</taxon>
        <taxon>Nitrospinales</taxon>
        <taxon>Nitrospinaceae</taxon>
        <taxon>Candidatus Nitrohelix</taxon>
    </lineage>
</organism>
<comment type="subcellular location">
    <subcellularLocation>
        <location evidence="8">Cytoplasm</location>
    </subcellularLocation>
</comment>
<dbReference type="GO" id="GO:0005829">
    <property type="term" value="C:cytosol"/>
    <property type="evidence" value="ECO:0007669"/>
    <property type="project" value="TreeGrafter"/>
</dbReference>
<dbReference type="GO" id="GO:0036431">
    <property type="term" value="F:dCMP kinase activity"/>
    <property type="evidence" value="ECO:0007669"/>
    <property type="project" value="InterPro"/>
</dbReference>
<keyword evidence="3 8" id="KW-0547">Nucleotide-binding</keyword>
<gene>
    <name evidence="8" type="primary">cmk</name>
    <name evidence="10" type="ORF">G3M78_03510</name>
</gene>
<dbReference type="GO" id="GO:0006220">
    <property type="term" value="P:pyrimidine nucleotide metabolic process"/>
    <property type="evidence" value="ECO:0007669"/>
    <property type="project" value="UniProtKB-UniRule"/>
</dbReference>
<sequence>MIIAIDGPAGSGKSTAAKTVAQHLNYRYIDTGAMYRAVAWKALQANADLNDQNVIGKIAEELEIELLPQPGGQRVLADGQDITSQLKNETVGGGAAVVAAQKIVRDILVAKQRDFGKNGDIVMDGRDIGTVVFPQADFKFFLEADPEERGRRRYLEMKEKHSEANLPEIIEQVRRRDQEDRNRDISPLRMADDGILLDTTGLNPGQVVEKIISYIEQTATKN</sequence>
<evidence type="ECO:0000256" key="8">
    <source>
        <dbReference type="HAMAP-Rule" id="MF_00238"/>
    </source>
</evidence>
<comment type="catalytic activity">
    <reaction evidence="6 8">
        <text>dCMP + ATP = dCDP + ADP</text>
        <dbReference type="Rhea" id="RHEA:25094"/>
        <dbReference type="ChEBI" id="CHEBI:30616"/>
        <dbReference type="ChEBI" id="CHEBI:57566"/>
        <dbReference type="ChEBI" id="CHEBI:58593"/>
        <dbReference type="ChEBI" id="CHEBI:456216"/>
        <dbReference type="EC" id="2.7.4.25"/>
    </reaction>
</comment>
<dbReference type="NCBIfam" id="TIGR00017">
    <property type="entry name" value="cmk"/>
    <property type="match status" value="1"/>
</dbReference>
<reference evidence="11" key="1">
    <citation type="submission" date="2020-02" db="EMBL/GenBank/DDBJ databases">
        <title>Genomic and physiological characterization of two novel Nitrospinaceae genera.</title>
        <authorList>
            <person name="Mueller A.J."/>
            <person name="Jung M.-Y."/>
            <person name="Strachan C.R."/>
            <person name="Herbold C.W."/>
            <person name="Kirkegaard R.H."/>
            <person name="Daims H."/>
        </authorList>
    </citation>
    <scope>NUCLEOTIDE SEQUENCE [LARGE SCALE GENOMIC DNA]</scope>
</reference>
<keyword evidence="5 8" id="KW-0067">ATP-binding</keyword>
<evidence type="ECO:0000256" key="5">
    <source>
        <dbReference type="ARBA" id="ARBA00022840"/>
    </source>
</evidence>
<dbReference type="Pfam" id="PF02224">
    <property type="entry name" value="Cytidylate_kin"/>
    <property type="match status" value="1"/>
</dbReference>
<evidence type="ECO:0000256" key="1">
    <source>
        <dbReference type="ARBA" id="ARBA00009427"/>
    </source>
</evidence>
<dbReference type="CDD" id="cd02020">
    <property type="entry name" value="CMPK"/>
    <property type="match status" value="1"/>
</dbReference>
<dbReference type="AlphaFoldDB" id="A0A7T0C0Z9"/>
<proteinExistence type="inferred from homology"/>
<evidence type="ECO:0000256" key="2">
    <source>
        <dbReference type="ARBA" id="ARBA00022679"/>
    </source>
</evidence>
<name>A0A7T0C0Z9_9BACT</name>
<dbReference type="Gene3D" id="3.40.50.300">
    <property type="entry name" value="P-loop containing nucleotide triphosphate hydrolases"/>
    <property type="match status" value="1"/>
</dbReference>
<dbReference type="EC" id="2.7.4.25" evidence="8"/>
<keyword evidence="2 8" id="KW-0808">Transferase</keyword>
<dbReference type="PANTHER" id="PTHR21299:SF2">
    <property type="entry name" value="CYTIDYLATE KINASE"/>
    <property type="match status" value="1"/>
</dbReference>
<evidence type="ECO:0000256" key="3">
    <source>
        <dbReference type="ARBA" id="ARBA00022741"/>
    </source>
</evidence>
<evidence type="ECO:0000313" key="11">
    <source>
        <dbReference type="Proteomes" id="UP000594464"/>
    </source>
</evidence>
<evidence type="ECO:0000256" key="4">
    <source>
        <dbReference type="ARBA" id="ARBA00022777"/>
    </source>
</evidence>
<feature type="domain" description="Cytidylate kinase" evidence="9">
    <location>
        <begin position="3"/>
        <end position="217"/>
    </location>
</feature>
<feature type="binding site" evidence="8">
    <location>
        <begin position="7"/>
        <end position="15"/>
    </location>
    <ligand>
        <name>ATP</name>
        <dbReference type="ChEBI" id="CHEBI:30616"/>
    </ligand>
</feature>
<dbReference type="InterPro" id="IPR011994">
    <property type="entry name" value="Cytidylate_kinase_dom"/>
</dbReference>
<evidence type="ECO:0000259" key="9">
    <source>
        <dbReference type="Pfam" id="PF02224"/>
    </source>
</evidence>
<dbReference type="Proteomes" id="UP000594464">
    <property type="component" value="Chromosome"/>
</dbReference>
<keyword evidence="8" id="KW-0963">Cytoplasm</keyword>
<dbReference type="GO" id="GO:0005524">
    <property type="term" value="F:ATP binding"/>
    <property type="evidence" value="ECO:0007669"/>
    <property type="project" value="UniProtKB-UniRule"/>
</dbReference>
<dbReference type="PANTHER" id="PTHR21299">
    <property type="entry name" value="CYTIDYLATE KINASE/PANTOATE-BETA-ALANINE LIGASE"/>
    <property type="match status" value="1"/>
</dbReference>
<evidence type="ECO:0000256" key="6">
    <source>
        <dbReference type="ARBA" id="ARBA00047615"/>
    </source>
</evidence>
<dbReference type="SUPFAM" id="SSF52540">
    <property type="entry name" value="P-loop containing nucleoside triphosphate hydrolases"/>
    <property type="match status" value="1"/>
</dbReference>
<comment type="similarity">
    <text evidence="1 8">Belongs to the cytidylate kinase family. Type 1 subfamily.</text>
</comment>
<dbReference type="InterPro" id="IPR003136">
    <property type="entry name" value="Cytidylate_kin"/>
</dbReference>
<dbReference type="HAMAP" id="MF_00238">
    <property type="entry name" value="Cytidyl_kinase_type1"/>
    <property type="match status" value="1"/>
</dbReference>